<feature type="domain" description="Sushi" evidence="9">
    <location>
        <begin position="27"/>
        <end position="89"/>
    </location>
</feature>
<dbReference type="AlphaFoldDB" id="A0A7M7N9N3"/>
<keyword evidence="4" id="KW-1015">Disulfide bond</keyword>
<keyword evidence="11" id="KW-1185">Reference proteome</keyword>
<dbReference type="GeneID" id="105441151"/>
<dbReference type="PROSITE" id="PS50923">
    <property type="entry name" value="SUSHI"/>
    <property type="match status" value="2"/>
</dbReference>
<dbReference type="PROSITE" id="PS50041">
    <property type="entry name" value="C_TYPE_LECTIN_2"/>
    <property type="match status" value="1"/>
</dbReference>
<dbReference type="CDD" id="cd00033">
    <property type="entry name" value="CCP"/>
    <property type="match status" value="2"/>
</dbReference>
<dbReference type="Pfam" id="PF00059">
    <property type="entry name" value="Lectin_C"/>
    <property type="match status" value="1"/>
</dbReference>
<feature type="domain" description="C-type lectin" evidence="8">
    <location>
        <begin position="167"/>
        <end position="240"/>
    </location>
</feature>
<evidence type="ECO:0000256" key="1">
    <source>
        <dbReference type="ARBA" id="ARBA00022659"/>
    </source>
</evidence>
<evidence type="ECO:0000256" key="4">
    <source>
        <dbReference type="ARBA" id="ARBA00023157"/>
    </source>
</evidence>
<evidence type="ECO:0000259" key="9">
    <source>
        <dbReference type="PROSITE" id="PS50923"/>
    </source>
</evidence>
<dbReference type="OMA" id="RTERYSN"/>
<dbReference type="InterPro" id="IPR035976">
    <property type="entry name" value="Sushi/SCR/CCP_sf"/>
</dbReference>
<comment type="caution">
    <text evidence="6">Lacks conserved residue(s) required for the propagation of feature annotation.</text>
</comment>
<sequence>MKSSAYQFICVVIHVVTSSHYVCLISASCAMPGPIDNTIITLPNQTLDTGSYITWECSDGYRMGGLTNTVVWVCLEDRSWMGHTPICTDVECPSPPIAAYSELDPPLPEAPVVNQTISYTCSSSEYTLLGSSLNRCLQDGTWENDPPVCQRTCSKDSDSTTRTERYSNLTCYRGRLGPSDWEASLNLCNDSGEILATVKDAQTQEFLVMFLKRYNFWIGAREGRDWKWKNSKKQEMSIHWVLACLNRMAGVI</sequence>
<reference evidence="11" key="1">
    <citation type="submission" date="2015-02" db="EMBL/GenBank/DDBJ databases">
        <title>Genome sequencing for Strongylocentrotus purpuratus.</title>
        <authorList>
            <person name="Murali S."/>
            <person name="Liu Y."/>
            <person name="Vee V."/>
            <person name="English A."/>
            <person name="Wang M."/>
            <person name="Skinner E."/>
            <person name="Han Y."/>
            <person name="Muzny D.M."/>
            <person name="Worley K.C."/>
            <person name="Gibbs R.A."/>
        </authorList>
    </citation>
    <scope>NUCLEOTIDE SEQUENCE</scope>
</reference>
<evidence type="ECO:0000256" key="7">
    <source>
        <dbReference type="SAM" id="SignalP"/>
    </source>
</evidence>
<dbReference type="CDD" id="cd00037">
    <property type="entry name" value="CLECT"/>
    <property type="match status" value="1"/>
</dbReference>
<dbReference type="PROSITE" id="PS51257">
    <property type="entry name" value="PROKAR_LIPOPROTEIN"/>
    <property type="match status" value="1"/>
</dbReference>
<feature type="domain" description="Sushi" evidence="9">
    <location>
        <begin position="90"/>
        <end position="151"/>
    </location>
</feature>
<keyword evidence="5" id="KW-0325">Glycoprotein</keyword>
<reference evidence="10" key="2">
    <citation type="submission" date="2021-01" db="UniProtKB">
        <authorList>
            <consortium name="EnsemblMetazoa"/>
        </authorList>
    </citation>
    <scope>IDENTIFICATION</scope>
</reference>
<keyword evidence="1 6" id="KW-0768">Sushi</keyword>
<dbReference type="InParanoid" id="A0A7M7N9N3"/>
<keyword evidence="3" id="KW-0677">Repeat</keyword>
<dbReference type="EnsemblMetazoa" id="XM_030977514">
    <property type="protein sequence ID" value="XP_030833374"/>
    <property type="gene ID" value="LOC105441151"/>
</dbReference>
<evidence type="ECO:0000259" key="8">
    <source>
        <dbReference type="PROSITE" id="PS50041"/>
    </source>
</evidence>
<dbReference type="OrthoDB" id="6480633at2759"/>
<evidence type="ECO:0000313" key="11">
    <source>
        <dbReference type="Proteomes" id="UP000007110"/>
    </source>
</evidence>
<dbReference type="InterPro" id="IPR016187">
    <property type="entry name" value="CTDL_fold"/>
</dbReference>
<dbReference type="InterPro" id="IPR016186">
    <property type="entry name" value="C-type_lectin-like/link_sf"/>
</dbReference>
<feature type="signal peptide" evidence="7">
    <location>
        <begin position="1"/>
        <end position="18"/>
    </location>
</feature>
<dbReference type="SUPFAM" id="SSF56436">
    <property type="entry name" value="C-type lectin-like"/>
    <property type="match status" value="1"/>
</dbReference>
<dbReference type="SMART" id="SM00032">
    <property type="entry name" value="CCP"/>
    <property type="match status" value="2"/>
</dbReference>
<dbReference type="InterPro" id="IPR050350">
    <property type="entry name" value="Compl-Cell_Adhes-Reg"/>
</dbReference>
<evidence type="ECO:0000256" key="5">
    <source>
        <dbReference type="ARBA" id="ARBA00023180"/>
    </source>
</evidence>
<dbReference type="Gene3D" id="3.10.100.10">
    <property type="entry name" value="Mannose-Binding Protein A, subunit A"/>
    <property type="match status" value="1"/>
</dbReference>
<accession>A0A7M7N9N3</accession>
<proteinExistence type="predicted"/>
<dbReference type="PANTHER" id="PTHR19325">
    <property type="entry name" value="COMPLEMENT COMPONENT-RELATED SUSHI DOMAIN-CONTAINING"/>
    <property type="match status" value="1"/>
</dbReference>
<evidence type="ECO:0000313" key="10">
    <source>
        <dbReference type="EnsemblMetazoa" id="XP_030833374"/>
    </source>
</evidence>
<dbReference type="RefSeq" id="XP_030833374.1">
    <property type="nucleotide sequence ID" value="XM_030977514.1"/>
</dbReference>
<dbReference type="Proteomes" id="UP000007110">
    <property type="component" value="Unassembled WGS sequence"/>
</dbReference>
<protein>
    <submittedName>
        <fullName evidence="10">Uncharacterized protein</fullName>
    </submittedName>
</protein>
<dbReference type="Gene3D" id="2.10.70.10">
    <property type="entry name" value="Complement Module, domain 1"/>
    <property type="match status" value="2"/>
</dbReference>
<dbReference type="InterPro" id="IPR001304">
    <property type="entry name" value="C-type_lectin-like"/>
</dbReference>
<evidence type="ECO:0000256" key="6">
    <source>
        <dbReference type="PROSITE-ProRule" id="PRU00302"/>
    </source>
</evidence>
<dbReference type="InterPro" id="IPR000436">
    <property type="entry name" value="Sushi_SCR_CCP_dom"/>
</dbReference>
<name>A0A7M7N9N3_STRPU</name>
<dbReference type="PANTHER" id="PTHR19325:SF575">
    <property type="entry name" value="LOCOMOTION-RELATED PROTEIN HIKARU GENKI"/>
    <property type="match status" value="1"/>
</dbReference>
<dbReference type="SUPFAM" id="SSF57535">
    <property type="entry name" value="Complement control module/SCR domain"/>
    <property type="match status" value="2"/>
</dbReference>
<dbReference type="KEGG" id="spu:105441151"/>
<dbReference type="Pfam" id="PF00084">
    <property type="entry name" value="Sushi"/>
    <property type="match status" value="2"/>
</dbReference>
<feature type="chain" id="PRO_5029847446" evidence="7">
    <location>
        <begin position="19"/>
        <end position="252"/>
    </location>
</feature>
<organism evidence="10 11">
    <name type="scientific">Strongylocentrotus purpuratus</name>
    <name type="common">Purple sea urchin</name>
    <dbReference type="NCBI Taxonomy" id="7668"/>
    <lineage>
        <taxon>Eukaryota</taxon>
        <taxon>Metazoa</taxon>
        <taxon>Echinodermata</taxon>
        <taxon>Eleutherozoa</taxon>
        <taxon>Echinozoa</taxon>
        <taxon>Echinoidea</taxon>
        <taxon>Euechinoidea</taxon>
        <taxon>Echinacea</taxon>
        <taxon>Camarodonta</taxon>
        <taxon>Echinidea</taxon>
        <taxon>Strongylocentrotidae</taxon>
        <taxon>Strongylocentrotus</taxon>
    </lineage>
</organism>
<evidence type="ECO:0000256" key="3">
    <source>
        <dbReference type="ARBA" id="ARBA00022737"/>
    </source>
</evidence>
<keyword evidence="2 7" id="KW-0732">Signal</keyword>
<evidence type="ECO:0000256" key="2">
    <source>
        <dbReference type="ARBA" id="ARBA00022729"/>
    </source>
</evidence>